<dbReference type="Proteomes" id="UP000189883">
    <property type="component" value="Chromosome"/>
</dbReference>
<proteinExistence type="predicted"/>
<dbReference type="OrthoDB" id="1363137at2"/>
<name>A0A1A5HI00_RIEAN</name>
<dbReference type="AlphaFoldDB" id="A0A1A5HI00"/>
<gene>
    <name evidence="1" type="ORF">AB406_1733</name>
</gene>
<evidence type="ECO:0000313" key="1">
    <source>
        <dbReference type="EMBL" id="AQY22676.1"/>
    </source>
</evidence>
<protein>
    <submittedName>
        <fullName evidence="1">Uncharacterized protein</fullName>
    </submittedName>
</protein>
<organism evidence="1 2">
    <name type="scientific">Riemerella anatipestifer</name>
    <name type="common">Moraxella anatipestifer</name>
    <dbReference type="NCBI Taxonomy" id="34085"/>
    <lineage>
        <taxon>Bacteria</taxon>
        <taxon>Pseudomonadati</taxon>
        <taxon>Bacteroidota</taxon>
        <taxon>Flavobacteriia</taxon>
        <taxon>Flavobacteriales</taxon>
        <taxon>Weeksellaceae</taxon>
        <taxon>Riemerella</taxon>
    </lineage>
</organism>
<evidence type="ECO:0000313" key="2">
    <source>
        <dbReference type="Proteomes" id="UP000189883"/>
    </source>
</evidence>
<dbReference type="RefSeq" id="WP_064970984.1">
    <property type="nucleotide sequence ID" value="NZ_CP011859.1"/>
</dbReference>
<dbReference type="EMBL" id="CP011859">
    <property type="protein sequence ID" value="AQY22676.1"/>
    <property type="molecule type" value="Genomic_DNA"/>
</dbReference>
<sequence>MENTIFLTNVLSDMKRLDSLKNPIPFSIKMRTFNLQNKTGGNIKFYSSAVLLNPPKQKGAKRLAMNIDFKNPNHFANRTRNIKLPDGQIKKINILFIQEYNGKKVVY</sequence>
<accession>A0A1A5HI00</accession>
<reference evidence="1 2" key="1">
    <citation type="submission" date="2015-06" db="EMBL/GenBank/DDBJ databases">
        <title>R. anatipestifer strain HXb2 is the most virulent strain so far, and the genome sequence would help us uncover the pathogenesis.</title>
        <authorList>
            <person name="Hu Q."/>
            <person name="Qi J."/>
            <person name="Bo H."/>
            <person name="Liu G."/>
            <person name="Tao M."/>
            <person name="Ding Y."/>
            <person name="Xue Y."/>
        </authorList>
    </citation>
    <scope>NUCLEOTIDE SEQUENCE [LARGE SCALE GENOMIC DNA]</scope>
    <source>
        <strain evidence="1 2">HXb2</strain>
    </source>
</reference>